<accession>A0A7I8DDC5</accession>
<dbReference type="AlphaFoldDB" id="A0A7I8DDC5"/>
<proteinExistence type="predicted"/>
<dbReference type="Proteomes" id="UP000593802">
    <property type="component" value="Chromosome"/>
</dbReference>
<reference evidence="1 2" key="1">
    <citation type="submission" date="2020-08" db="EMBL/GenBank/DDBJ databases">
        <title>Complete Genome Sequence of Effusibacillus dendaii Strain skT53, Isolated from Farmland soil.</title>
        <authorList>
            <person name="Konishi T."/>
            <person name="Kawasaki H."/>
        </authorList>
    </citation>
    <scope>NUCLEOTIDE SEQUENCE [LARGE SCALE GENOMIC DNA]</scope>
    <source>
        <strain evidence="2">skT53</strain>
    </source>
</reference>
<dbReference type="Gene3D" id="3.30.565.10">
    <property type="entry name" value="Histidine kinase-like ATPase, C-terminal domain"/>
    <property type="match status" value="1"/>
</dbReference>
<dbReference type="EMBL" id="AP023366">
    <property type="protein sequence ID" value="BCJ86816.1"/>
    <property type="molecule type" value="Genomic_DNA"/>
</dbReference>
<dbReference type="InterPro" id="IPR036890">
    <property type="entry name" value="HATPase_C_sf"/>
</dbReference>
<name>A0A7I8DDC5_9BACL</name>
<sequence length="497" mass="56709">MKYVRHKFVKGEAMKTKLAIPDAASLILSLRSVGYTLETAIADIVDNSITAKATEICIDVKWNNDFSYISICDNGFGMNEEDLHQAMKIGSKNPMDQRGHDDLGRFGMGLKTAAFSLCKRLTVGSKLAGTESMSVRVWDIDNIVDSNRWELFDGSATLAWQDASKRLINYNQGTIVVMEKLDRFITENYSDQAIGRFWQRIAEMEKHLSMVFHRFLSGAQAIRIFINGKRVEPWDPFMRQSLATQEFREEYVECNGRNIRIHAFILPHHSKMSISEFDEAGGINGWMEQQGFYVYRNKRLIVPGTWFKMLRKNEPSQLARIQLDLTADMDFEWKIDVKKSSAAPPSILRENIRRIARIAQEASRKVYYFRGAVINQKTRDEDNEAIWEQAIIRGRMFFRLNRDHALLKEVCSELSDGSAKKLSAYMKMVEGFAPMNVSLTGPVSSESDHAEELVNSAVKFCYDLIEVGYSSSEALSKVLQISIYEGMSDVIKSKLKL</sequence>
<gene>
    <name evidence="1" type="ORF">skT53_18010</name>
</gene>
<protein>
    <submittedName>
        <fullName evidence="1">ATPase</fullName>
    </submittedName>
</protein>
<keyword evidence="2" id="KW-1185">Reference proteome</keyword>
<evidence type="ECO:0000313" key="2">
    <source>
        <dbReference type="Proteomes" id="UP000593802"/>
    </source>
</evidence>
<dbReference type="Pfam" id="PF13589">
    <property type="entry name" value="HATPase_c_3"/>
    <property type="match status" value="1"/>
</dbReference>
<dbReference type="KEGG" id="eff:skT53_18010"/>
<evidence type="ECO:0000313" key="1">
    <source>
        <dbReference type="EMBL" id="BCJ86816.1"/>
    </source>
</evidence>
<dbReference type="SUPFAM" id="SSF55874">
    <property type="entry name" value="ATPase domain of HSP90 chaperone/DNA topoisomerase II/histidine kinase"/>
    <property type="match status" value="1"/>
</dbReference>
<organism evidence="1 2">
    <name type="scientific">Effusibacillus dendaii</name>
    <dbReference type="NCBI Taxonomy" id="2743772"/>
    <lineage>
        <taxon>Bacteria</taxon>
        <taxon>Bacillati</taxon>
        <taxon>Bacillota</taxon>
        <taxon>Bacilli</taxon>
        <taxon>Bacillales</taxon>
        <taxon>Alicyclobacillaceae</taxon>
        <taxon>Effusibacillus</taxon>
    </lineage>
</organism>